<comment type="caution">
    <text evidence="2">The sequence shown here is derived from an EMBL/GenBank/DDBJ whole genome shotgun (WGS) entry which is preliminary data.</text>
</comment>
<name>A0A9Q1LL44_9SOLA</name>
<sequence>MSDAFGDALCFGYLIPSSLTKSGGNLRIVSYRHTERSLLLSLIDGPLGCASGYPGVPFVNDLGHHFSESLNIEDGKDLIYKEDSNTLEEDGCEDNHANDADTSITDSEKCLIKSARFPCSGMSIPPAELVYGRKEHEVDAKSTDMPCSRSISLPTASKLVAAIKGSREKQGKPPKKLAVTWAPDVYDPIPTAVSHVPSKVQRHRSDNRKNGKYKQKSNSKSSGGSKGKDKKQGRKHGGSTKRSYHPLDDNHVMSCSSFHSPEDNTTAHSSGLQTGAVDYDDIGSALDPFCGSSFLKKSVTKLHFPVAEAS</sequence>
<feature type="compositionally biased region" description="Basic residues" evidence="1">
    <location>
        <begin position="228"/>
        <end position="244"/>
    </location>
</feature>
<reference evidence="3" key="1">
    <citation type="journal article" date="2023" name="Proc. Natl. Acad. Sci. U.S.A.">
        <title>Genomic and structural basis for evolution of tropane alkaloid biosynthesis.</title>
        <authorList>
            <person name="Wanga Y.-J."/>
            <person name="Taina T."/>
            <person name="Yua J.-Y."/>
            <person name="Lia J."/>
            <person name="Xua B."/>
            <person name="Chenc J."/>
            <person name="D'Auriad J.C."/>
            <person name="Huanga J.-P."/>
            <person name="Huanga S.-X."/>
        </authorList>
    </citation>
    <scope>NUCLEOTIDE SEQUENCE [LARGE SCALE GENOMIC DNA]</scope>
    <source>
        <strain evidence="3">cv. KIB-2019</strain>
    </source>
</reference>
<dbReference type="PANTHER" id="PTHR34952:SF2">
    <property type="entry name" value="OS05G0113500 PROTEIN"/>
    <property type="match status" value="1"/>
</dbReference>
<dbReference type="AlphaFoldDB" id="A0A9Q1LL44"/>
<gene>
    <name evidence="2" type="ORF">K7X08_014905</name>
</gene>
<dbReference type="OrthoDB" id="2016966at2759"/>
<dbReference type="PANTHER" id="PTHR34952">
    <property type="entry name" value="OS05G0113500 PROTEIN"/>
    <property type="match status" value="1"/>
</dbReference>
<accession>A0A9Q1LL44</accession>
<protein>
    <submittedName>
        <fullName evidence="2">Uncharacterized protein</fullName>
    </submittedName>
</protein>
<feature type="compositionally biased region" description="Polar residues" evidence="1">
    <location>
        <begin position="253"/>
        <end position="271"/>
    </location>
</feature>
<evidence type="ECO:0000313" key="3">
    <source>
        <dbReference type="Proteomes" id="UP001152561"/>
    </source>
</evidence>
<keyword evidence="3" id="KW-1185">Reference proteome</keyword>
<feature type="region of interest" description="Disordered" evidence="1">
    <location>
        <begin position="192"/>
        <end position="271"/>
    </location>
</feature>
<dbReference type="EMBL" id="JAJAGQ010000017">
    <property type="protein sequence ID" value="KAJ8538365.1"/>
    <property type="molecule type" value="Genomic_DNA"/>
</dbReference>
<evidence type="ECO:0000256" key="1">
    <source>
        <dbReference type="SAM" id="MobiDB-lite"/>
    </source>
</evidence>
<organism evidence="2 3">
    <name type="scientific">Anisodus acutangulus</name>
    <dbReference type="NCBI Taxonomy" id="402998"/>
    <lineage>
        <taxon>Eukaryota</taxon>
        <taxon>Viridiplantae</taxon>
        <taxon>Streptophyta</taxon>
        <taxon>Embryophyta</taxon>
        <taxon>Tracheophyta</taxon>
        <taxon>Spermatophyta</taxon>
        <taxon>Magnoliopsida</taxon>
        <taxon>eudicotyledons</taxon>
        <taxon>Gunneridae</taxon>
        <taxon>Pentapetalae</taxon>
        <taxon>asterids</taxon>
        <taxon>lamiids</taxon>
        <taxon>Solanales</taxon>
        <taxon>Solanaceae</taxon>
        <taxon>Solanoideae</taxon>
        <taxon>Hyoscyameae</taxon>
        <taxon>Anisodus</taxon>
    </lineage>
</organism>
<proteinExistence type="predicted"/>
<evidence type="ECO:0000313" key="2">
    <source>
        <dbReference type="EMBL" id="KAJ8538365.1"/>
    </source>
</evidence>
<dbReference type="Proteomes" id="UP001152561">
    <property type="component" value="Unassembled WGS sequence"/>
</dbReference>